<evidence type="ECO:0000313" key="2">
    <source>
        <dbReference type="Proteomes" id="UP000838160"/>
    </source>
</evidence>
<sequence>MALASYRGCTLKSVGTSDQVWKVVIKNRELKGSLAAVKKSIDWWCDTSQIVDPSEIAKPQVSRSGKATQELFHGFNIKNDTGEANAWYCVFNSKLIKGSKVAIQKHIEAYLVAKQKALQAQQAKK</sequence>
<keyword evidence="2" id="KW-1185">Reference proteome</keyword>
<reference evidence="1" key="1">
    <citation type="submission" date="2021-12" db="EMBL/GenBank/DDBJ databases">
        <authorList>
            <person name="Rodrigo-Torres L."/>
            <person name="Arahal R. D."/>
            <person name="Lucena T."/>
        </authorList>
    </citation>
    <scope>NUCLEOTIDE SEQUENCE</scope>
    <source>
        <strain evidence="1">CECT 8226</strain>
    </source>
</reference>
<dbReference type="Proteomes" id="UP000838160">
    <property type="component" value="Unassembled WGS sequence"/>
</dbReference>
<evidence type="ECO:0008006" key="3">
    <source>
        <dbReference type="Google" id="ProtNLM"/>
    </source>
</evidence>
<protein>
    <recommendedName>
        <fullName evidence="3">DUF3319 domain-containing protein</fullName>
    </recommendedName>
</protein>
<proteinExistence type="predicted"/>
<comment type="caution">
    <text evidence="1">The sequence shown here is derived from an EMBL/GenBank/DDBJ whole genome shotgun (WGS) entry which is preliminary data.</text>
</comment>
<organism evidence="1 2">
    <name type="scientific">Vibrio hippocampi</name>
    <dbReference type="NCBI Taxonomy" id="654686"/>
    <lineage>
        <taxon>Bacteria</taxon>
        <taxon>Pseudomonadati</taxon>
        <taxon>Pseudomonadota</taxon>
        <taxon>Gammaproteobacteria</taxon>
        <taxon>Vibrionales</taxon>
        <taxon>Vibrionaceae</taxon>
        <taxon>Vibrio</taxon>
    </lineage>
</organism>
<dbReference type="RefSeq" id="WP_237486213.1">
    <property type="nucleotide sequence ID" value="NZ_CAKLCM010000003.1"/>
</dbReference>
<evidence type="ECO:0000313" key="1">
    <source>
        <dbReference type="EMBL" id="CAH0529629.1"/>
    </source>
</evidence>
<dbReference type="Pfam" id="PF11782">
    <property type="entry name" value="DUF3319"/>
    <property type="match status" value="1"/>
</dbReference>
<name>A0ABN8DMI1_9VIBR</name>
<accession>A0ABN8DMI1</accession>
<dbReference type="EMBL" id="CAKLCM010000003">
    <property type="protein sequence ID" value="CAH0529629.1"/>
    <property type="molecule type" value="Genomic_DNA"/>
</dbReference>
<dbReference type="InterPro" id="IPR021753">
    <property type="entry name" value="DUF3319"/>
</dbReference>
<gene>
    <name evidence="1" type="ORF">VHP8226_03384</name>
</gene>